<dbReference type="InParanoid" id="A0A0P0XJV6"/>
<dbReference type="Proteomes" id="UP000059680">
    <property type="component" value="Chromosome 9"/>
</dbReference>
<dbReference type="Gramene" id="Os09t0313550-01">
    <property type="protein sequence ID" value="Os09t0313550-01"/>
    <property type="gene ID" value="Os09g0313550"/>
</dbReference>
<name>A0A0P0XJV6_ORYSJ</name>
<dbReference type="PaxDb" id="39947-A0A0P0XJV6"/>
<protein>
    <submittedName>
        <fullName evidence="1">Os09g0313550 protein</fullName>
    </submittedName>
</protein>
<dbReference type="EMBL" id="AP014965">
    <property type="protein sequence ID" value="BAT07398.1"/>
    <property type="molecule type" value="Genomic_DNA"/>
</dbReference>
<accession>A0A0P0XJV6</accession>
<proteinExistence type="predicted"/>
<reference evidence="2" key="1">
    <citation type="journal article" date="2005" name="Nature">
        <title>The map-based sequence of the rice genome.</title>
        <authorList>
            <consortium name="International rice genome sequencing project (IRGSP)"/>
            <person name="Matsumoto T."/>
            <person name="Wu J."/>
            <person name="Kanamori H."/>
            <person name="Katayose Y."/>
            <person name="Fujisawa M."/>
            <person name="Namiki N."/>
            <person name="Mizuno H."/>
            <person name="Yamamoto K."/>
            <person name="Antonio B.A."/>
            <person name="Baba T."/>
            <person name="Sakata K."/>
            <person name="Nagamura Y."/>
            <person name="Aoki H."/>
            <person name="Arikawa K."/>
            <person name="Arita K."/>
            <person name="Bito T."/>
            <person name="Chiden Y."/>
            <person name="Fujitsuka N."/>
            <person name="Fukunaka R."/>
            <person name="Hamada M."/>
            <person name="Harada C."/>
            <person name="Hayashi A."/>
            <person name="Hijishita S."/>
            <person name="Honda M."/>
            <person name="Hosokawa S."/>
            <person name="Ichikawa Y."/>
            <person name="Idonuma A."/>
            <person name="Iijima M."/>
            <person name="Ikeda M."/>
            <person name="Ikeno M."/>
            <person name="Ito K."/>
            <person name="Ito S."/>
            <person name="Ito T."/>
            <person name="Ito Y."/>
            <person name="Ito Y."/>
            <person name="Iwabuchi A."/>
            <person name="Kamiya K."/>
            <person name="Karasawa W."/>
            <person name="Kurita K."/>
            <person name="Katagiri S."/>
            <person name="Kikuta A."/>
            <person name="Kobayashi H."/>
            <person name="Kobayashi N."/>
            <person name="Machita K."/>
            <person name="Maehara T."/>
            <person name="Masukawa M."/>
            <person name="Mizubayashi T."/>
            <person name="Mukai Y."/>
            <person name="Nagasaki H."/>
            <person name="Nagata Y."/>
            <person name="Naito S."/>
            <person name="Nakashima M."/>
            <person name="Nakama Y."/>
            <person name="Nakamichi Y."/>
            <person name="Nakamura M."/>
            <person name="Meguro A."/>
            <person name="Negishi M."/>
            <person name="Ohta I."/>
            <person name="Ohta T."/>
            <person name="Okamoto M."/>
            <person name="Ono N."/>
            <person name="Saji S."/>
            <person name="Sakaguchi M."/>
            <person name="Sakai K."/>
            <person name="Shibata M."/>
            <person name="Shimokawa T."/>
            <person name="Song J."/>
            <person name="Takazaki Y."/>
            <person name="Terasawa K."/>
            <person name="Tsugane M."/>
            <person name="Tsuji K."/>
            <person name="Ueda S."/>
            <person name="Waki K."/>
            <person name="Yamagata H."/>
            <person name="Yamamoto M."/>
            <person name="Yamamoto S."/>
            <person name="Yamane H."/>
            <person name="Yoshiki S."/>
            <person name="Yoshihara R."/>
            <person name="Yukawa K."/>
            <person name="Zhong H."/>
            <person name="Yano M."/>
            <person name="Yuan Q."/>
            <person name="Ouyang S."/>
            <person name="Liu J."/>
            <person name="Jones K.M."/>
            <person name="Gansberger K."/>
            <person name="Moffat K."/>
            <person name="Hill J."/>
            <person name="Bera J."/>
            <person name="Fadrosh D."/>
            <person name="Jin S."/>
            <person name="Johri S."/>
            <person name="Kim M."/>
            <person name="Overton L."/>
            <person name="Reardon M."/>
            <person name="Tsitrin T."/>
            <person name="Vuong H."/>
            <person name="Weaver B."/>
            <person name="Ciecko A."/>
            <person name="Tallon L."/>
            <person name="Jackson J."/>
            <person name="Pai G."/>
            <person name="Aken S.V."/>
            <person name="Utterback T."/>
            <person name="Reidmuller S."/>
            <person name="Feldblyum T."/>
            <person name="Hsiao J."/>
            <person name="Zismann V."/>
            <person name="Iobst S."/>
            <person name="de Vazeille A.R."/>
            <person name="Buell C.R."/>
            <person name="Ying K."/>
            <person name="Li Y."/>
            <person name="Lu T."/>
            <person name="Huang Y."/>
            <person name="Zhao Q."/>
            <person name="Feng Q."/>
            <person name="Zhang L."/>
            <person name="Zhu J."/>
            <person name="Weng Q."/>
            <person name="Mu J."/>
            <person name="Lu Y."/>
            <person name="Fan D."/>
            <person name="Liu Y."/>
            <person name="Guan J."/>
            <person name="Zhang Y."/>
            <person name="Yu S."/>
            <person name="Liu X."/>
            <person name="Zhang Y."/>
            <person name="Hong G."/>
            <person name="Han B."/>
            <person name="Choisne N."/>
            <person name="Demange N."/>
            <person name="Orjeda G."/>
            <person name="Samain S."/>
            <person name="Cattolico L."/>
            <person name="Pelletier E."/>
            <person name="Couloux A."/>
            <person name="Segurens B."/>
            <person name="Wincker P."/>
            <person name="D'Hont A."/>
            <person name="Scarpelli C."/>
            <person name="Weissenbach J."/>
            <person name="Salanoubat M."/>
            <person name="Quetier F."/>
            <person name="Yu Y."/>
            <person name="Kim H.R."/>
            <person name="Rambo T."/>
            <person name="Currie J."/>
            <person name="Collura K."/>
            <person name="Luo M."/>
            <person name="Yang T."/>
            <person name="Ammiraju J.S.S."/>
            <person name="Engler F."/>
            <person name="Soderlund C."/>
            <person name="Wing R.A."/>
            <person name="Palmer L.E."/>
            <person name="de la Bastide M."/>
            <person name="Spiegel L."/>
            <person name="Nascimento L."/>
            <person name="Zutavern T."/>
            <person name="O'Shaughnessy A."/>
            <person name="Dike S."/>
            <person name="Dedhia N."/>
            <person name="Preston R."/>
            <person name="Balija V."/>
            <person name="McCombie W.R."/>
            <person name="Chow T."/>
            <person name="Chen H."/>
            <person name="Chung M."/>
            <person name="Chen C."/>
            <person name="Shaw J."/>
            <person name="Wu H."/>
            <person name="Hsiao K."/>
            <person name="Chao Y."/>
            <person name="Chu M."/>
            <person name="Cheng C."/>
            <person name="Hour A."/>
            <person name="Lee P."/>
            <person name="Lin S."/>
            <person name="Lin Y."/>
            <person name="Liou J."/>
            <person name="Liu S."/>
            <person name="Hsing Y."/>
            <person name="Raghuvanshi S."/>
            <person name="Mohanty A."/>
            <person name="Bharti A.K."/>
            <person name="Gaur A."/>
            <person name="Gupta V."/>
            <person name="Kumar D."/>
            <person name="Ravi V."/>
            <person name="Vij S."/>
            <person name="Kapur A."/>
            <person name="Khurana P."/>
            <person name="Khurana P."/>
            <person name="Khurana J.P."/>
            <person name="Tyagi A.K."/>
            <person name="Gaikwad K."/>
            <person name="Singh A."/>
            <person name="Dalal V."/>
            <person name="Srivastava S."/>
            <person name="Dixit A."/>
            <person name="Pal A.K."/>
            <person name="Ghazi I.A."/>
            <person name="Yadav M."/>
            <person name="Pandit A."/>
            <person name="Bhargava A."/>
            <person name="Sureshbabu K."/>
            <person name="Batra K."/>
            <person name="Sharma T.R."/>
            <person name="Mohapatra T."/>
            <person name="Singh N.K."/>
            <person name="Messing J."/>
            <person name="Nelson A.B."/>
            <person name="Fuks G."/>
            <person name="Kavchok S."/>
            <person name="Keizer G."/>
            <person name="Linton E."/>
            <person name="Llaca V."/>
            <person name="Song R."/>
            <person name="Tanyolac B."/>
            <person name="Young S."/>
            <person name="Ho-Il K."/>
            <person name="Hahn J.H."/>
            <person name="Sangsakoo G."/>
            <person name="Vanavichit A."/>
            <person name="de Mattos Luiz.A.T."/>
            <person name="Zimmer P.D."/>
            <person name="Malone G."/>
            <person name="Dellagostin O."/>
            <person name="de Oliveira A.C."/>
            <person name="Bevan M."/>
            <person name="Bancroft I."/>
            <person name="Minx P."/>
            <person name="Cordum H."/>
            <person name="Wilson R."/>
            <person name="Cheng Z."/>
            <person name="Jin W."/>
            <person name="Jiang J."/>
            <person name="Leong S.A."/>
            <person name="Iwama H."/>
            <person name="Gojobori T."/>
            <person name="Itoh T."/>
            <person name="Niimura Y."/>
            <person name="Fujii Y."/>
            <person name="Habara T."/>
            <person name="Sakai H."/>
            <person name="Sato Y."/>
            <person name="Wilson G."/>
            <person name="Kumar K."/>
            <person name="McCouch S."/>
            <person name="Juretic N."/>
            <person name="Hoen D."/>
            <person name="Wright S."/>
            <person name="Bruskiewich R."/>
            <person name="Bureau T."/>
            <person name="Miyao A."/>
            <person name="Hirochika H."/>
            <person name="Nishikawa T."/>
            <person name="Kadowaki K."/>
            <person name="Sugiura M."/>
            <person name="Burr B."/>
            <person name="Sasaki T."/>
        </authorList>
    </citation>
    <scope>NUCLEOTIDE SEQUENCE [LARGE SCALE GENOMIC DNA]</scope>
    <source>
        <strain evidence="2">cv. Nipponbare</strain>
    </source>
</reference>
<reference evidence="1 2" key="3">
    <citation type="journal article" date="2013" name="Rice">
        <title>Improvement of the Oryza sativa Nipponbare reference genome using next generation sequence and optical map data.</title>
        <authorList>
            <person name="Kawahara Y."/>
            <person name="de la Bastide M."/>
            <person name="Hamilton J.P."/>
            <person name="Kanamori H."/>
            <person name="McCombie W.R."/>
            <person name="Ouyang S."/>
            <person name="Schwartz D.C."/>
            <person name="Tanaka T."/>
            <person name="Wu J."/>
            <person name="Zhou S."/>
            <person name="Childs K.L."/>
            <person name="Davidson R.M."/>
            <person name="Lin H."/>
            <person name="Quesada-Ocampo L."/>
            <person name="Vaillancourt B."/>
            <person name="Sakai H."/>
            <person name="Lee S.S."/>
            <person name="Kim J."/>
            <person name="Numa H."/>
            <person name="Itoh T."/>
            <person name="Buell C.R."/>
            <person name="Matsumoto T."/>
        </authorList>
    </citation>
    <scope>NUCLEOTIDE SEQUENCE [LARGE SCALE GENOMIC DNA]</scope>
    <source>
        <strain evidence="2">cv. Nipponbare</strain>
    </source>
</reference>
<dbReference type="AlphaFoldDB" id="A0A0P0XJV6"/>
<organism evidence="1 2">
    <name type="scientific">Oryza sativa subsp. japonica</name>
    <name type="common">Rice</name>
    <dbReference type="NCBI Taxonomy" id="39947"/>
    <lineage>
        <taxon>Eukaryota</taxon>
        <taxon>Viridiplantae</taxon>
        <taxon>Streptophyta</taxon>
        <taxon>Embryophyta</taxon>
        <taxon>Tracheophyta</taxon>
        <taxon>Spermatophyta</taxon>
        <taxon>Magnoliopsida</taxon>
        <taxon>Liliopsida</taxon>
        <taxon>Poales</taxon>
        <taxon>Poaceae</taxon>
        <taxon>BOP clade</taxon>
        <taxon>Oryzoideae</taxon>
        <taxon>Oryzeae</taxon>
        <taxon>Oryzinae</taxon>
        <taxon>Oryza</taxon>
        <taxon>Oryza sativa</taxon>
    </lineage>
</organism>
<evidence type="ECO:0000313" key="1">
    <source>
        <dbReference type="EMBL" id="BAT07398.1"/>
    </source>
</evidence>
<gene>
    <name evidence="1" type="ordered locus">Os09g0313550</name>
    <name evidence="1" type="ORF">OSNPB_090313550</name>
</gene>
<reference evidence="1 2" key="2">
    <citation type="journal article" date="2013" name="Plant Cell Physiol.">
        <title>Rice Annotation Project Database (RAP-DB): an integrative and interactive database for rice genomics.</title>
        <authorList>
            <person name="Sakai H."/>
            <person name="Lee S.S."/>
            <person name="Tanaka T."/>
            <person name="Numa H."/>
            <person name="Kim J."/>
            <person name="Kawahara Y."/>
            <person name="Wakimoto H."/>
            <person name="Yang C.C."/>
            <person name="Iwamoto M."/>
            <person name="Abe T."/>
            <person name="Yamada Y."/>
            <person name="Muto A."/>
            <person name="Inokuchi H."/>
            <person name="Ikemura T."/>
            <person name="Matsumoto T."/>
            <person name="Sasaki T."/>
            <person name="Itoh T."/>
        </authorList>
    </citation>
    <scope>NUCLEOTIDE SEQUENCE [LARGE SCALE GENOMIC DNA]</scope>
    <source>
        <strain evidence="2">cv. Nipponbare</strain>
    </source>
</reference>
<evidence type="ECO:0000313" key="2">
    <source>
        <dbReference type="Proteomes" id="UP000059680"/>
    </source>
</evidence>
<sequence length="100" mass="11484">MVLATHSCRVVTSSTVSPPRQKSCPKNWFQPFSSHTLSITSNSLLYLSFIKYSRNTTLCTAVSPVPKKLSPRHIPRFLESFETCTHNLVLKLFFVSWYIF</sequence>
<keyword evidence="2" id="KW-1185">Reference proteome</keyword>